<gene>
    <name evidence="2" type="ORF">CMC5_054260</name>
</gene>
<dbReference type="AlphaFoldDB" id="A0A0K1EK71"/>
<feature type="compositionally biased region" description="Low complexity" evidence="1">
    <location>
        <begin position="210"/>
        <end position="221"/>
    </location>
</feature>
<protein>
    <recommendedName>
        <fullName evidence="4">Protein kinase domain-containing protein</fullName>
    </recommendedName>
</protein>
<dbReference type="EMBL" id="CP012159">
    <property type="protein sequence ID" value="AKT41259.1"/>
    <property type="molecule type" value="Genomic_DNA"/>
</dbReference>
<keyword evidence="3" id="KW-1185">Reference proteome</keyword>
<dbReference type="PATRIC" id="fig|52.7.peg.6007"/>
<evidence type="ECO:0000256" key="1">
    <source>
        <dbReference type="SAM" id="MobiDB-lite"/>
    </source>
</evidence>
<proteinExistence type="predicted"/>
<dbReference type="Gene3D" id="3.30.200.20">
    <property type="entry name" value="Phosphorylase Kinase, domain 1"/>
    <property type="match status" value="1"/>
</dbReference>
<sequence>MSPIEPVECWVGRRVGSYILISVIDTNAASSTYLGRHEQLDVTVVVTWMHDRAFSSTGNRSEELDEQTTRLRSLKTTSFARRLDVLDVEGFAFIVMENIEGKSLGERLRSRTLSPRQVLAYAAEIATALHDARAAGLCTPSLRLDDVRIDSGGRVKLPCPTIGRATHADLLETLAGILEELSAQCPEVPTDANSPSSRLQEMRERRRSRAAPQRPPRQLSRATSWLARRAIDVLALYGILSLLQSTSHEFDDWPNPYTVVRSRAGPGCAADDSGQLHASAHMPTPESGILRFHIHQEDQAPWTTSGTLRLYVGEGPTCTAKPHNVIKNAISIVEGRTLQIIDLDVNSYDGAWSVGEKKTFWIGQSNHGWDAYRGSNLVQIERIAQAPR</sequence>
<dbReference type="OrthoDB" id="5516011at2"/>
<dbReference type="KEGG" id="ccro:CMC5_054260"/>
<dbReference type="RefSeq" id="WP_050433063.1">
    <property type="nucleotide sequence ID" value="NZ_CP012159.1"/>
</dbReference>
<dbReference type="STRING" id="52.CMC5_054260"/>
<dbReference type="Proteomes" id="UP000067626">
    <property type="component" value="Chromosome"/>
</dbReference>
<evidence type="ECO:0008006" key="4">
    <source>
        <dbReference type="Google" id="ProtNLM"/>
    </source>
</evidence>
<reference evidence="2 3" key="1">
    <citation type="submission" date="2015-07" db="EMBL/GenBank/DDBJ databases">
        <title>Genome analysis of myxobacterium Chondromyces crocatus Cm c5 reveals a high potential for natural compound synthesis and the genetic basis for the loss of fruiting body formation.</title>
        <authorList>
            <person name="Zaburannyi N."/>
            <person name="Bunk B."/>
            <person name="Maier J."/>
            <person name="Overmann J."/>
            <person name="Mueller R."/>
        </authorList>
    </citation>
    <scope>NUCLEOTIDE SEQUENCE [LARGE SCALE GENOMIC DNA]</scope>
    <source>
        <strain evidence="2 3">Cm c5</strain>
    </source>
</reference>
<evidence type="ECO:0000313" key="2">
    <source>
        <dbReference type="EMBL" id="AKT41259.1"/>
    </source>
</evidence>
<dbReference type="SUPFAM" id="SSF56112">
    <property type="entry name" value="Protein kinase-like (PK-like)"/>
    <property type="match status" value="1"/>
</dbReference>
<accession>A0A0K1EK71</accession>
<dbReference type="Gene3D" id="1.10.510.10">
    <property type="entry name" value="Transferase(Phosphotransferase) domain 1"/>
    <property type="match status" value="1"/>
</dbReference>
<organism evidence="2 3">
    <name type="scientific">Chondromyces crocatus</name>
    <dbReference type="NCBI Taxonomy" id="52"/>
    <lineage>
        <taxon>Bacteria</taxon>
        <taxon>Pseudomonadati</taxon>
        <taxon>Myxococcota</taxon>
        <taxon>Polyangia</taxon>
        <taxon>Polyangiales</taxon>
        <taxon>Polyangiaceae</taxon>
        <taxon>Chondromyces</taxon>
    </lineage>
</organism>
<evidence type="ECO:0000313" key="3">
    <source>
        <dbReference type="Proteomes" id="UP000067626"/>
    </source>
</evidence>
<dbReference type="InterPro" id="IPR011009">
    <property type="entry name" value="Kinase-like_dom_sf"/>
</dbReference>
<name>A0A0K1EK71_CHOCO</name>
<feature type="region of interest" description="Disordered" evidence="1">
    <location>
        <begin position="185"/>
        <end position="221"/>
    </location>
</feature>